<dbReference type="AlphaFoldDB" id="A0A3B0WIJ5"/>
<dbReference type="SUPFAM" id="SSF54285">
    <property type="entry name" value="MoaD/ThiS"/>
    <property type="match status" value="1"/>
</dbReference>
<dbReference type="GO" id="GO:0046872">
    <property type="term" value="F:metal ion binding"/>
    <property type="evidence" value="ECO:0007669"/>
    <property type="project" value="UniProtKB-KW"/>
</dbReference>
<feature type="domain" description="Gamma-butyrobetaine hydroxylase-like N-terminal" evidence="3">
    <location>
        <begin position="19"/>
        <end position="99"/>
    </location>
</feature>
<dbReference type="InterPro" id="IPR010376">
    <property type="entry name" value="GBBH-like_N"/>
</dbReference>
<dbReference type="EMBL" id="UOFD01000014">
    <property type="protein sequence ID" value="VAW50457.1"/>
    <property type="molecule type" value="Genomic_DNA"/>
</dbReference>
<dbReference type="Gene3D" id="3.30.2020.30">
    <property type="match status" value="1"/>
</dbReference>
<reference evidence="4" key="1">
    <citation type="submission" date="2018-06" db="EMBL/GenBank/DDBJ databases">
        <authorList>
            <person name="Zhirakovskaya E."/>
        </authorList>
    </citation>
    <scope>NUCLEOTIDE SEQUENCE</scope>
</reference>
<dbReference type="Gene3D" id="3.10.20.30">
    <property type="match status" value="1"/>
</dbReference>
<name>A0A3B0WIJ5_9ZZZZ</name>
<dbReference type="PANTHER" id="PTHR35303:SF5">
    <property type="entry name" value="OS02G0197800 PROTEIN"/>
    <property type="match status" value="1"/>
</dbReference>
<evidence type="ECO:0000313" key="4">
    <source>
        <dbReference type="EMBL" id="VAW50457.1"/>
    </source>
</evidence>
<evidence type="ECO:0000259" key="3">
    <source>
        <dbReference type="Pfam" id="PF06155"/>
    </source>
</evidence>
<organism evidence="4">
    <name type="scientific">hydrothermal vent metagenome</name>
    <dbReference type="NCBI Taxonomy" id="652676"/>
    <lineage>
        <taxon>unclassified sequences</taxon>
        <taxon>metagenomes</taxon>
        <taxon>ecological metagenomes</taxon>
    </lineage>
</organism>
<sequence>MSESEPSRVNPSRVSPTEISLHQKSRLLEIAYSDGFHFKYPCEYLRVFSTAAEVKVMKKPVHSKQQVNISLLDPQGTYALKISFDDGHDTGIYSWSTLHELGKNYEANWQGYLKRLEQHGLSRGDARITDKEGKVVIKLLYFIELAGISGKDEEEVTVPESVTNVETLLIWMRKRGERWQEAFEDNRLQVTVNKQFSEPYTLIEHGDEIAFVPRPK</sequence>
<dbReference type="InterPro" id="IPR038492">
    <property type="entry name" value="GBBH-like_N_sf"/>
</dbReference>
<evidence type="ECO:0000256" key="1">
    <source>
        <dbReference type="ARBA" id="ARBA00022723"/>
    </source>
</evidence>
<evidence type="ECO:0000256" key="2">
    <source>
        <dbReference type="ARBA" id="ARBA00023004"/>
    </source>
</evidence>
<dbReference type="InterPro" id="IPR016155">
    <property type="entry name" value="Mopterin_synth/thiamin_S_b"/>
</dbReference>
<dbReference type="PANTHER" id="PTHR35303">
    <property type="entry name" value="OS02G0197800 PROTEIN"/>
    <property type="match status" value="1"/>
</dbReference>
<dbReference type="InterPro" id="IPR012675">
    <property type="entry name" value="Beta-grasp_dom_sf"/>
</dbReference>
<dbReference type="Pfam" id="PF02597">
    <property type="entry name" value="ThiS"/>
    <property type="match status" value="1"/>
</dbReference>
<protein>
    <recommendedName>
        <fullName evidence="3">Gamma-butyrobetaine hydroxylase-like N-terminal domain-containing protein</fullName>
    </recommendedName>
</protein>
<proteinExistence type="predicted"/>
<gene>
    <name evidence="4" type="ORF">MNBD_GAMMA06-1580</name>
</gene>
<keyword evidence="1" id="KW-0479">Metal-binding</keyword>
<dbReference type="InterPro" id="IPR003749">
    <property type="entry name" value="ThiS/MoaD-like"/>
</dbReference>
<dbReference type="Pfam" id="PF06155">
    <property type="entry name" value="GBBH-like_N"/>
    <property type="match status" value="1"/>
</dbReference>
<keyword evidence="2" id="KW-0408">Iron</keyword>
<dbReference type="CDD" id="cd00754">
    <property type="entry name" value="Ubl_MoaD"/>
    <property type="match status" value="1"/>
</dbReference>
<accession>A0A3B0WIJ5</accession>